<dbReference type="PANTHER" id="PTHR47566:SF1">
    <property type="entry name" value="PROTEIN NUD1"/>
    <property type="match status" value="1"/>
</dbReference>
<dbReference type="InterPro" id="IPR012334">
    <property type="entry name" value="Pectin_lyas_fold"/>
</dbReference>
<dbReference type="PANTHER" id="PTHR47566">
    <property type="match status" value="1"/>
</dbReference>
<protein>
    <submittedName>
        <fullName evidence="3">Uncharacterized protein</fullName>
    </submittedName>
</protein>
<dbReference type="SUPFAM" id="SSF49265">
    <property type="entry name" value="Fibronectin type III"/>
    <property type="match status" value="1"/>
</dbReference>
<gene>
    <name evidence="3" type="ORF">METZ01_LOCUS142791</name>
</gene>
<dbReference type="EMBL" id="UINC01021741">
    <property type="protein sequence ID" value="SVA89937.1"/>
    <property type="molecule type" value="Genomic_DNA"/>
</dbReference>
<sequence>VMTVNINAVTELDVSSKEISDLTGIEDFTALESLNCENNQLTALDVSNNPALSYLNCYINQLTALDVSANTALTTLSPGHNQLTTLDVSNNTALTALQCNNNLLTSLDVSANTELTFLYCYSNQLTSLDLRNNPELLDMKCQYNDLSSLNLKGRHPSEYETIEAFENWSLECVDVLDPEWAFYNWEEYFDRDVQFEFICGSEGRSQWHVSVNGSNNTGDGSQENPLETIQLAIDVSSSGDSVFVSSGSYFENISIHKGITVIGEDRETTIIDGDGSGTVVIFDSGSSGPAYFSGFTLTNGSGLMDDDPGNNWDNDLSKGGGIYVDECSPILEDLIIENNTVSGGGGGISKSSENSSIYIASSIIRNNTANYAGAVHGLNGYNEIIDCQVYDNHATDIGGGFGGVMTVSNSFIYNNSAVDGAAAMSADASMFNCTVAGNVGPNYCIEIGGGNTEISNTLIWGNSSPGIQCWSAISITYSDIEGGQEAFLGGGTDPSWGEGNMNEDPLFCDPEGGDYSVSAFSPLIGAASDGGTIGDLEVDCGFEPVITEVTDVPNDQGGWVYLGFSRCGFDQEDITNQLYTIYRYDTVDDSSASEFNFTWDGVNNAMNVESSGLHFGPDNAYIPGAGYDGSFLIMSAFDNSGSSVQSTVIGSINTGDVIQISNMSSSKTVTFSTSNVPIGLGDDRIMIQIDPSSISYVASLDEGFLDDESVVMTNTSASSAWVGLLSIGAIGEEHYYVEVHTNGDSTAEDSGMGTYKVVASMNEGIYYSDEMSGYSVDNIAPGVPTGMQAMAMENSIILNWDMSEAEDFEMFVLERSNEATAGVEEATISYELTDITFEDVDLVRNVEYSYRLAAYD</sequence>
<accession>A0A381ZMG3</accession>
<dbReference type="GO" id="GO:0035591">
    <property type="term" value="F:signaling adaptor activity"/>
    <property type="evidence" value="ECO:0007669"/>
    <property type="project" value="TreeGrafter"/>
</dbReference>
<dbReference type="InterPro" id="IPR052574">
    <property type="entry name" value="CDIRP"/>
</dbReference>
<dbReference type="InterPro" id="IPR036116">
    <property type="entry name" value="FN3_sf"/>
</dbReference>
<dbReference type="Gene3D" id="2.60.40.10">
    <property type="entry name" value="Immunoglobulins"/>
    <property type="match status" value="1"/>
</dbReference>
<evidence type="ECO:0000256" key="1">
    <source>
        <dbReference type="ARBA" id="ARBA00022614"/>
    </source>
</evidence>
<dbReference type="InterPro" id="IPR011050">
    <property type="entry name" value="Pectin_lyase_fold/virulence"/>
</dbReference>
<dbReference type="InterPro" id="IPR032675">
    <property type="entry name" value="LRR_dom_sf"/>
</dbReference>
<reference evidence="3" key="1">
    <citation type="submission" date="2018-05" db="EMBL/GenBank/DDBJ databases">
        <authorList>
            <person name="Lanie J.A."/>
            <person name="Ng W.-L."/>
            <person name="Kazmierczak K.M."/>
            <person name="Andrzejewski T.M."/>
            <person name="Davidsen T.M."/>
            <person name="Wayne K.J."/>
            <person name="Tettelin H."/>
            <person name="Glass J.I."/>
            <person name="Rusch D."/>
            <person name="Podicherti R."/>
            <person name="Tsui H.-C.T."/>
            <person name="Winkler M.E."/>
        </authorList>
    </citation>
    <scope>NUCLEOTIDE SEQUENCE</scope>
</reference>
<feature type="non-terminal residue" evidence="3">
    <location>
        <position position="1"/>
    </location>
</feature>
<dbReference type="SUPFAM" id="SSF51126">
    <property type="entry name" value="Pectin lyase-like"/>
    <property type="match status" value="1"/>
</dbReference>
<dbReference type="AlphaFoldDB" id="A0A381ZMG3"/>
<dbReference type="InterPro" id="IPR013783">
    <property type="entry name" value="Ig-like_fold"/>
</dbReference>
<keyword evidence="1" id="KW-0433">Leucine-rich repeat</keyword>
<dbReference type="SUPFAM" id="SSF52058">
    <property type="entry name" value="L domain-like"/>
    <property type="match status" value="1"/>
</dbReference>
<organism evidence="3">
    <name type="scientific">marine metagenome</name>
    <dbReference type="NCBI Taxonomy" id="408172"/>
    <lineage>
        <taxon>unclassified sequences</taxon>
        <taxon>metagenomes</taxon>
        <taxon>ecological metagenomes</taxon>
    </lineage>
</organism>
<evidence type="ECO:0000313" key="3">
    <source>
        <dbReference type="EMBL" id="SVA89937.1"/>
    </source>
</evidence>
<dbReference type="SMART" id="SM00710">
    <property type="entry name" value="PbH1"/>
    <property type="match status" value="5"/>
</dbReference>
<dbReference type="Gene3D" id="3.80.10.10">
    <property type="entry name" value="Ribonuclease Inhibitor"/>
    <property type="match status" value="1"/>
</dbReference>
<keyword evidence="2" id="KW-0677">Repeat</keyword>
<name>A0A381ZMG3_9ZZZZ</name>
<dbReference type="InterPro" id="IPR006626">
    <property type="entry name" value="PbH1"/>
</dbReference>
<feature type="non-terminal residue" evidence="3">
    <location>
        <position position="856"/>
    </location>
</feature>
<evidence type="ECO:0000256" key="2">
    <source>
        <dbReference type="ARBA" id="ARBA00022737"/>
    </source>
</evidence>
<dbReference type="Gene3D" id="2.160.20.10">
    <property type="entry name" value="Single-stranded right-handed beta-helix, Pectin lyase-like"/>
    <property type="match status" value="1"/>
</dbReference>
<proteinExistence type="predicted"/>